<dbReference type="EC" id="3.5.3.11" evidence="5"/>
<evidence type="ECO:0000256" key="2">
    <source>
        <dbReference type="ARBA" id="ARBA00022723"/>
    </source>
</evidence>
<dbReference type="CDD" id="cd11589">
    <property type="entry name" value="Agmatinase_like_1"/>
    <property type="match status" value="1"/>
</dbReference>
<comment type="similarity">
    <text evidence="1">Belongs to the arginase family. Agmatinase subfamily.</text>
</comment>
<sequence length="340" mass="36937">MTTPPRSRNTPDRMDLPFVGLATFARQPACPDWDRLDGADVAILGIPIDTASSYRVGTRFGPRAIREASMFHGFGPEGVFDFEDEVTYLAADEVRIVDAGDADVIYADTRRSLANAEQAVRALLDARTMPYILGGDHAITMATVAAFSEEQPIHIVHLDAHFDFIDERNGIGWGHGSPMRRASEMAHVTGITTLGPHNMGAVGRRDWEAARAYGTHVASLRQVRAAGAAAVLGHLPEGQRVYVSIDIDAFDPSIAPGTATISHGGFGYYEVKDILREIARRFEVAGVDFVEVSPPYDPSGITALLAARTSLDFIGSIFHERAKRRRQAPEARISSPDALV</sequence>
<dbReference type="InterPro" id="IPR023696">
    <property type="entry name" value="Ureohydrolase_dom_sf"/>
</dbReference>
<dbReference type="InterPro" id="IPR020855">
    <property type="entry name" value="Ureohydrolase_Mn_BS"/>
</dbReference>
<protein>
    <submittedName>
        <fullName evidence="5">Agmatinase</fullName>
        <ecNumber evidence="5">3.5.3.11</ecNumber>
    </submittedName>
</protein>
<dbReference type="SUPFAM" id="SSF52768">
    <property type="entry name" value="Arginase/deacetylase"/>
    <property type="match status" value="1"/>
</dbReference>
<dbReference type="InterPro" id="IPR006035">
    <property type="entry name" value="Ureohydrolase"/>
</dbReference>
<dbReference type="PROSITE" id="PS01053">
    <property type="entry name" value="ARGINASE_1"/>
    <property type="match status" value="1"/>
</dbReference>
<dbReference type="EMBL" id="JAUSVK010000001">
    <property type="protein sequence ID" value="MDQ0392757.1"/>
    <property type="molecule type" value="Genomic_DNA"/>
</dbReference>
<accession>A0ABU0FDR4</accession>
<keyword evidence="6" id="KW-1185">Reference proteome</keyword>
<dbReference type="PANTHER" id="PTHR11358">
    <property type="entry name" value="ARGINASE/AGMATINASE"/>
    <property type="match status" value="1"/>
</dbReference>
<keyword evidence="2" id="KW-0479">Metal-binding</keyword>
<dbReference type="PROSITE" id="PS51409">
    <property type="entry name" value="ARGINASE_2"/>
    <property type="match status" value="1"/>
</dbReference>
<reference evidence="5 6" key="1">
    <citation type="submission" date="2023-07" db="EMBL/GenBank/DDBJ databases">
        <title>Genomic Encyclopedia of Type Strains, Phase IV (KMG-IV): sequencing the most valuable type-strain genomes for metagenomic binning, comparative biology and taxonomic classification.</title>
        <authorList>
            <person name="Goeker M."/>
        </authorList>
    </citation>
    <scope>NUCLEOTIDE SEQUENCE [LARGE SCALE GENOMIC DNA]</scope>
    <source>
        <strain evidence="5 6">DSM 5896</strain>
    </source>
</reference>
<dbReference type="GO" id="GO:0008783">
    <property type="term" value="F:agmatinase activity"/>
    <property type="evidence" value="ECO:0007669"/>
    <property type="project" value="UniProtKB-EC"/>
</dbReference>
<proteinExistence type="inferred from homology"/>
<organism evidence="5 6">
    <name type="scientific">Labrys monachus</name>
    <dbReference type="NCBI Taxonomy" id="217067"/>
    <lineage>
        <taxon>Bacteria</taxon>
        <taxon>Pseudomonadati</taxon>
        <taxon>Pseudomonadota</taxon>
        <taxon>Alphaproteobacteria</taxon>
        <taxon>Hyphomicrobiales</taxon>
        <taxon>Xanthobacteraceae</taxon>
        <taxon>Labrys</taxon>
    </lineage>
</organism>
<dbReference type="Proteomes" id="UP001237448">
    <property type="component" value="Unassembled WGS sequence"/>
</dbReference>
<evidence type="ECO:0000256" key="3">
    <source>
        <dbReference type="ARBA" id="ARBA00022801"/>
    </source>
</evidence>
<dbReference type="PANTHER" id="PTHR11358:SF26">
    <property type="entry name" value="GUANIDINO ACID HYDROLASE, MITOCHONDRIAL"/>
    <property type="match status" value="1"/>
</dbReference>
<dbReference type="Gene3D" id="3.40.800.10">
    <property type="entry name" value="Ureohydrolase domain"/>
    <property type="match status" value="1"/>
</dbReference>
<dbReference type="Pfam" id="PF00491">
    <property type="entry name" value="Arginase"/>
    <property type="match status" value="1"/>
</dbReference>
<evidence type="ECO:0000256" key="4">
    <source>
        <dbReference type="RuleBase" id="RU003684"/>
    </source>
</evidence>
<evidence type="ECO:0000256" key="1">
    <source>
        <dbReference type="ARBA" id="ARBA00009227"/>
    </source>
</evidence>
<keyword evidence="3 4" id="KW-0378">Hydrolase</keyword>
<gene>
    <name evidence="5" type="ORF">J3R73_002549</name>
</gene>
<evidence type="ECO:0000313" key="6">
    <source>
        <dbReference type="Proteomes" id="UP001237448"/>
    </source>
</evidence>
<name>A0ABU0FDR4_9HYPH</name>
<comment type="caution">
    <text evidence="5">The sequence shown here is derived from an EMBL/GenBank/DDBJ whole genome shotgun (WGS) entry which is preliminary data.</text>
</comment>
<evidence type="ECO:0000313" key="5">
    <source>
        <dbReference type="EMBL" id="MDQ0392757.1"/>
    </source>
</evidence>
<dbReference type="PIRSF" id="PIRSF036979">
    <property type="entry name" value="Arginase"/>
    <property type="match status" value="1"/>
</dbReference>
<dbReference type="RefSeq" id="WP_307427120.1">
    <property type="nucleotide sequence ID" value="NZ_JAUSVK010000001.1"/>
</dbReference>